<dbReference type="InParanoid" id="D8PMY0"/>
<dbReference type="KEGG" id="scm:SCHCO_02574154"/>
<dbReference type="RefSeq" id="XP_003037747.1">
    <property type="nucleotide sequence ID" value="XM_003037701.1"/>
</dbReference>
<dbReference type="VEuPathDB" id="FungiDB:SCHCODRAFT_02574154"/>
<sequence length="232" mass="27234">MSSYPDSEYPLLCEYDSDHPLVRTYPIGWKRFRHPVNGENIYYWHRVERVITKDNLKDADVFEALLKGKDRILRKLQRNPRHAAKFLMDGQLSRDWDLIMKDGQPQALISWRERQIYEFATRGEGEGEKEYVEHQSSKVYWQRVAEFPCHHTSLPKGAEQKLSNLTYNSGLWGVVLRRGDNRDLWEGYRQYRDKARARACGGYKGIELASVTWRIARLLGAAREIEDEVNAS</sequence>
<dbReference type="GeneID" id="9595066"/>
<dbReference type="HOGENOM" id="CLU_1195461_0_0_1"/>
<proteinExistence type="predicted"/>
<dbReference type="eggNOG" id="ENOG502QYBV">
    <property type="taxonomic scope" value="Eukaryota"/>
</dbReference>
<dbReference type="OrthoDB" id="3166422at2759"/>
<protein>
    <submittedName>
        <fullName evidence="1">Uncharacterized protein</fullName>
    </submittedName>
</protein>
<gene>
    <name evidence="1" type="ORF">SCHCODRAFT_230315</name>
</gene>
<evidence type="ECO:0000313" key="1">
    <source>
        <dbReference type="EMBL" id="EFJ02845.1"/>
    </source>
</evidence>
<organism evidence="2">
    <name type="scientific">Schizophyllum commune (strain H4-8 / FGSC 9210)</name>
    <name type="common">Split gill fungus</name>
    <dbReference type="NCBI Taxonomy" id="578458"/>
    <lineage>
        <taxon>Eukaryota</taxon>
        <taxon>Fungi</taxon>
        <taxon>Dikarya</taxon>
        <taxon>Basidiomycota</taxon>
        <taxon>Agaricomycotina</taxon>
        <taxon>Agaricomycetes</taxon>
        <taxon>Agaricomycetidae</taxon>
        <taxon>Agaricales</taxon>
        <taxon>Schizophyllaceae</taxon>
        <taxon>Schizophyllum</taxon>
    </lineage>
</organism>
<dbReference type="AlphaFoldDB" id="D8PMY0"/>
<evidence type="ECO:0000313" key="2">
    <source>
        <dbReference type="Proteomes" id="UP000007431"/>
    </source>
</evidence>
<keyword evidence="2" id="KW-1185">Reference proteome</keyword>
<dbReference type="Proteomes" id="UP000007431">
    <property type="component" value="Unassembled WGS sequence"/>
</dbReference>
<name>D8PMY0_SCHCM</name>
<dbReference type="EMBL" id="GL377302">
    <property type="protein sequence ID" value="EFJ02845.1"/>
    <property type="molecule type" value="Genomic_DNA"/>
</dbReference>
<reference evidence="1 2" key="1">
    <citation type="journal article" date="2010" name="Nat. Biotechnol.">
        <title>Genome sequence of the model mushroom Schizophyllum commune.</title>
        <authorList>
            <person name="Ohm R.A."/>
            <person name="de Jong J.F."/>
            <person name="Lugones L.G."/>
            <person name="Aerts A."/>
            <person name="Kothe E."/>
            <person name="Stajich J.E."/>
            <person name="de Vries R.P."/>
            <person name="Record E."/>
            <person name="Levasseur A."/>
            <person name="Baker S.E."/>
            <person name="Bartholomew K.A."/>
            <person name="Coutinho P.M."/>
            <person name="Erdmann S."/>
            <person name="Fowler T.J."/>
            <person name="Gathman A.C."/>
            <person name="Lombard V."/>
            <person name="Henrissat B."/>
            <person name="Knabe N."/>
            <person name="Kuees U."/>
            <person name="Lilly W.W."/>
            <person name="Lindquist E."/>
            <person name="Lucas S."/>
            <person name="Magnuson J.K."/>
            <person name="Piumi F."/>
            <person name="Raudaskoski M."/>
            <person name="Salamov A."/>
            <person name="Schmutz J."/>
            <person name="Schwarze F.W.M.R."/>
            <person name="vanKuyk P.A."/>
            <person name="Horton J.S."/>
            <person name="Grigoriev I.V."/>
            <person name="Woesten H.A.B."/>
        </authorList>
    </citation>
    <scope>NUCLEOTIDE SEQUENCE [LARGE SCALE GENOMIC DNA]</scope>
    <source>
        <strain evidence="2">H4-8 / FGSC 9210</strain>
    </source>
</reference>
<accession>D8PMY0</accession>